<evidence type="ECO:0000313" key="1">
    <source>
        <dbReference type="EMBL" id="CAD6197483.1"/>
    </source>
</evidence>
<dbReference type="EMBL" id="CAJGYM010000095">
    <property type="protein sequence ID" value="CAD6197483.1"/>
    <property type="molecule type" value="Genomic_DNA"/>
</dbReference>
<dbReference type="Proteomes" id="UP000835052">
    <property type="component" value="Unassembled WGS sequence"/>
</dbReference>
<accession>A0A8S1HLQ7</accession>
<name>A0A8S1HLQ7_9PELO</name>
<keyword evidence="2" id="KW-1185">Reference proteome</keyword>
<dbReference type="AlphaFoldDB" id="A0A8S1HLQ7"/>
<comment type="caution">
    <text evidence="1">The sequence shown here is derived from an EMBL/GenBank/DDBJ whole genome shotgun (WGS) entry which is preliminary data.</text>
</comment>
<evidence type="ECO:0000313" key="2">
    <source>
        <dbReference type="Proteomes" id="UP000835052"/>
    </source>
</evidence>
<reference evidence="1" key="1">
    <citation type="submission" date="2020-10" db="EMBL/GenBank/DDBJ databases">
        <authorList>
            <person name="Kikuchi T."/>
        </authorList>
    </citation>
    <scope>NUCLEOTIDE SEQUENCE</scope>
    <source>
        <strain evidence="1">NKZ352</strain>
    </source>
</reference>
<gene>
    <name evidence="1" type="ORF">CAUJ_LOCUS13392</name>
</gene>
<proteinExistence type="predicted"/>
<protein>
    <submittedName>
        <fullName evidence="1">Uncharacterized protein</fullName>
    </submittedName>
</protein>
<organism evidence="1 2">
    <name type="scientific">Caenorhabditis auriculariae</name>
    <dbReference type="NCBI Taxonomy" id="2777116"/>
    <lineage>
        <taxon>Eukaryota</taxon>
        <taxon>Metazoa</taxon>
        <taxon>Ecdysozoa</taxon>
        <taxon>Nematoda</taxon>
        <taxon>Chromadorea</taxon>
        <taxon>Rhabditida</taxon>
        <taxon>Rhabditina</taxon>
        <taxon>Rhabditomorpha</taxon>
        <taxon>Rhabditoidea</taxon>
        <taxon>Rhabditidae</taxon>
        <taxon>Peloderinae</taxon>
        <taxon>Caenorhabditis</taxon>
    </lineage>
</organism>
<sequence>MCNHDLKSLHKVPRASPLIIKIRTRLAQAVQGAGRKKRSSSSHAHAPTSTLSISWPGFTSIFCVLRPDDAGAAVLVPCSTRGPVCASHPHSSYAASLTSLFSAGPSLSRSLPLDSRGTFQNEEISALLLPPFKYRPRPPYRPKLAVNQPLIAPNFSNFWAFFVYDESRDGQKRRQ</sequence>